<dbReference type="VEuPathDB" id="PiroplasmaDB:TA17095"/>
<dbReference type="KEGG" id="tan:TA17095"/>
<dbReference type="InterPro" id="IPR009057">
    <property type="entry name" value="Homeodomain-like_sf"/>
</dbReference>
<evidence type="ECO:0000313" key="9">
    <source>
        <dbReference type="EMBL" id="CAI73032.1"/>
    </source>
</evidence>
<dbReference type="SUPFAM" id="SSF161219">
    <property type="entry name" value="CHY zinc finger-like"/>
    <property type="match status" value="1"/>
</dbReference>
<evidence type="ECO:0008006" key="11">
    <source>
        <dbReference type="Google" id="ProtNLM"/>
    </source>
</evidence>
<dbReference type="STRING" id="5874.Q4UIQ7"/>
<dbReference type="EMBL" id="CR940347">
    <property type="protein sequence ID" value="CAI73032.1"/>
    <property type="molecule type" value="Genomic_DNA"/>
</dbReference>
<keyword evidence="6" id="KW-0472">Membrane</keyword>
<dbReference type="Pfam" id="PF05495">
    <property type="entry name" value="zf-CHY"/>
    <property type="match status" value="1"/>
</dbReference>
<keyword evidence="6" id="KW-1133">Transmembrane helix</keyword>
<feature type="transmembrane region" description="Helical" evidence="6">
    <location>
        <begin position="605"/>
        <end position="632"/>
    </location>
</feature>
<dbReference type="Gene3D" id="1.10.10.60">
    <property type="entry name" value="Homeodomain-like"/>
    <property type="match status" value="1"/>
</dbReference>
<evidence type="ECO:0000256" key="3">
    <source>
        <dbReference type="ARBA" id="ARBA00022833"/>
    </source>
</evidence>
<dbReference type="OMA" id="CHTKLAV"/>
<dbReference type="InterPro" id="IPR037274">
    <property type="entry name" value="Znf_CHY_sf"/>
</dbReference>
<feature type="region of interest" description="Disordered" evidence="5">
    <location>
        <begin position="184"/>
        <end position="211"/>
    </location>
</feature>
<evidence type="ECO:0000256" key="4">
    <source>
        <dbReference type="PROSITE-ProRule" id="PRU00601"/>
    </source>
</evidence>
<dbReference type="eggNOG" id="KOG1940">
    <property type="taxonomic scope" value="Eukaryota"/>
</dbReference>
<protein>
    <recommendedName>
        <fullName evidence="11">CHY zinc finger containing protein</fullName>
    </recommendedName>
</protein>
<keyword evidence="10" id="KW-1185">Reference proteome</keyword>
<proteinExistence type="predicted"/>
<reference evidence="9 10" key="1">
    <citation type="journal article" date="2005" name="Science">
        <title>Genome of the host-cell transforming parasite Theileria annulata compared with T. parva.</title>
        <authorList>
            <person name="Pain A."/>
            <person name="Renauld H."/>
            <person name="Berriman M."/>
            <person name="Murphy L."/>
            <person name="Yeats C.A."/>
            <person name="Weir W."/>
            <person name="Kerhornou A."/>
            <person name="Aslett M."/>
            <person name="Bishop R."/>
            <person name="Bouchier C."/>
            <person name="Cochet M."/>
            <person name="Coulson R.M.R."/>
            <person name="Cronin A."/>
            <person name="de Villiers E.P."/>
            <person name="Fraser A."/>
            <person name="Fosker N."/>
            <person name="Gardner M."/>
            <person name="Goble A."/>
            <person name="Griffiths-Jones S."/>
            <person name="Harris D.E."/>
            <person name="Katzer F."/>
            <person name="Larke N."/>
            <person name="Lord A."/>
            <person name="Maser P."/>
            <person name="McKellar S."/>
            <person name="Mooney P."/>
            <person name="Morton F."/>
            <person name="Nene V."/>
            <person name="O'Neil S."/>
            <person name="Price C."/>
            <person name="Quail M.A."/>
            <person name="Rabbinowitsch E."/>
            <person name="Rawlings N.D."/>
            <person name="Rutter S."/>
            <person name="Saunders D."/>
            <person name="Seeger K."/>
            <person name="Shah T."/>
            <person name="Squares R."/>
            <person name="Squares S."/>
            <person name="Tivey A."/>
            <person name="Walker A.R."/>
            <person name="Woodward J."/>
            <person name="Dobbelaere D.A.E."/>
            <person name="Langsley G."/>
            <person name="Rajandream M.A."/>
            <person name="McKeever D."/>
            <person name="Shiels B."/>
            <person name="Tait A."/>
            <person name="Barrell B.G."/>
            <person name="Hall N."/>
        </authorList>
    </citation>
    <scope>NUCLEOTIDE SEQUENCE [LARGE SCALE GENOMIC DNA]</scope>
    <source>
        <strain evidence="10">Ankara</strain>
    </source>
</reference>
<dbReference type="GeneID" id="3864310"/>
<dbReference type="RefSeq" id="XP_953710.1">
    <property type="nucleotide sequence ID" value="XM_948617.1"/>
</dbReference>
<feature type="domain" description="Myb-like" evidence="7">
    <location>
        <begin position="205"/>
        <end position="257"/>
    </location>
</feature>
<dbReference type="InParanoid" id="Q4UIQ7"/>
<keyword evidence="2 4" id="KW-0863">Zinc-finger</keyword>
<dbReference type="PROSITE" id="PS51266">
    <property type="entry name" value="ZF_CHY"/>
    <property type="match status" value="1"/>
</dbReference>
<dbReference type="InterPro" id="IPR008913">
    <property type="entry name" value="Znf_CHY"/>
</dbReference>
<evidence type="ECO:0000256" key="2">
    <source>
        <dbReference type="ARBA" id="ARBA00022771"/>
    </source>
</evidence>
<keyword evidence="3" id="KW-0862">Zinc</keyword>
<dbReference type="Proteomes" id="UP000001950">
    <property type="component" value="Chromosome 1"/>
</dbReference>
<dbReference type="SUPFAM" id="SSF46689">
    <property type="entry name" value="Homeodomain-like"/>
    <property type="match status" value="1"/>
</dbReference>
<evidence type="ECO:0000256" key="1">
    <source>
        <dbReference type="ARBA" id="ARBA00022723"/>
    </source>
</evidence>
<dbReference type="PROSITE" id="PS50090">
    <property type="entry name" value="MYB_LIKE"/>
    <property type="match status" value="1"/>
</dbReference>
<sequence length="638" mass="73585">MKDDDCFLELFKLHKMFENSFHITNPKQDNSIEKVYNNDIISINILLKPTDPDFDRTILSINDGIKINLNLHRVSVNNYPDSTTNPSEDHRISNLNTNLDHLPNFQSDQYRSGTYYDVKDISDISIDDNTLSEHFKNSIRKVLLDYISKNSKLRKYVIYESLKFLDKNLLKIYTISESVRNSRTNNVATQGTESKGGVEKNNTTKSANSDNPWTLEEQKCLEDGLVRSKGISDPREKWLFISKMVKTRTPEECRKRFLRCREVLVRNNRTEEIKEPEQPTYSLDRTGSLSFSRLEMIKLSLGRIGTFSMDIVCLRCTDRFEVTLADLGEKTIIYSKNCQKCSVPIRCEFTPSLFFPSQLTFGNLSLLNSDFIDLNHAEFKLTCEDCETQLRIREVKIGDKKSMNCRGCFTKFLFSFGNVQFGRGEEPSRESSVKKVIKYERKTPTVKGIKVGTPLPANGTCKHYKKSFRWFRFPCCGRLFPCDTCHDEATDHKCEYANFIVCGYCSTQQAASNKVCKFCSKGCTASSSSHWEGGKGCRDGTKLSRKDSKKYKLISKNNGKNQCKVKSQIEFITNSQSSNKSLSSYLRYKMYQYPPKSCGIVECRLLVVLILFSILYFNYFVFHQNIFVVYLFKRCLNQ</sequence>
<dbReference type="AlphaFoldDB" id="Q4UIQ7"/>
<dbReference type="Pfam" id="PF00249">
    <property type="entry name" value="Myb_DNA-binding"/>
    <property type="match status" value="1"/>
</dbReference>
<evidence type="ECO:0000259" key="7">
    <source>
        <dbReference type="PROSITE" id="PS50090"/>
    </source>
</evidence>
<evidence type="ECO:0000259" key="8">
    <source>
        <dbReference type="PROSITE" id="PS51266"/>
    </source>
</evidence>
<evidence type="ECO:0000256" key="6">
    <source>
        <dbReference type="SAM" id="Phobius"/>
    </source>
</evidence>
<feature type="compositionally biased region" description="Polar residues" evidence="5">
    <location>
        <begin position="184"/>
        <end position="193"/>
    </location>
</feature>
<keyword evidence="6" id="KW-0812">Transmembrane</keyword>
<feature type="domain" description="CHY-type" evidence="8">
    <location>
        <begin position="454"/>
        <end position="521"/>
    </location>
</feature>
<organism evidence="9 10">
    <name type="scientific">Theileria annulata</name>
    <dbReference type="NCBI Taxonomy" id="5874"/>
    <lineage>
        <taxon>Eukaryota</taxon>
        <taxon>Sar</taxon>
        <taxon>Alveolata</taxon>
        <taxon>Apicomplexa</taxon>
        <taxon>Aconoidasida</taxon>
        <taxon>Piroplasmida</taxon>
        <taxon>Theileriidae</taxon>
        <taxon>Theileria</taxon>
    </lineage>
</organism>
<name>Q4UIQ7_THEAN</name>
<keyword evidence="1" id="KW-0479">Metal-binding</keyword>
<dbReference type="InterPro" id="IPR001005">
    <property type="entry name" value="SANT/Myb"/>
</dbReference>
<dbReference type="CDD" id="cd00167">
    <property type="entry name" value="SANT"/>
    <property type="match status" value="1"/>
</dbReference>
<feature type="compositionally biased region" description="Polar residues" evidence="5">
    <location>
        <begin position="200"/>
        <end position="211"/>
    </location>
</feature>
<dbReference type="GO" id="GO:0008270">
    <property type="term" value="F:zinc ion binding"/>
    <property type="evidence" value="ECO:0007669"/>
    <property type="project" value="UniProtKB-KW"/>
</dbReference>
<dbReference type="OrthoDB" id="360230at2759"/>
<gene>
    <name evidence="9" type="ORF">TA17095</name>
</gene>
<accession>Q4UIQ7</accession>
<evidence type="ECO:0000256" key="5">
    <source>
        <dbReference type="SAM" id="MobiDB-lite"/>
    </source>
</evidence>
<evidence type="ECO:0000313" key="10">
    <source>
        <dbReference type="Proteomes" id="UP000001950"/>
    </source>
</evidence>